<accession>A0A0F9EDN8</accession>
<proteinExistence type="predicted"/>
<protein>
    <submittedName>
        <fullName evidence="1">Uncharacterized protein</fullName>
    </submittedName>
</protein>
<sequence length="147" mass="15433">MDIEFGVDPMTEVHHVRKTFQSTGSEMDIGALTAFTITGRVLVKNVTVFCTETFVGAATVDLGVTGNTDIFSPGTIANATTFAANDWWVLSDGTTIPGGTPQVDWEQGVPISADVILSVGAANITDGTMIIDLWYSSITDNGSLATA</sequence>
<dbReference type="EMBL" id="LAZR01027882">
    <property type="protein sequence ID" value="KKL64326.1"/>
    <property type="molecule type" value="Genomic_DNA"/>
</dbReference>
<reference evidence="1" key="1">
    <citation type="journal article" date="2015" name="Nature">
        <title>Complex archaea that bridge the gap between prokaryotes and eukaryotes.</title>
        <authorList>
            <person name="Spang A."/>
            <person name="Saw J.H."/>
            <person name="Jorgensen S.L."/>
            <person name="Zaremba-Niedzwiedzka K."/>
            <person name="Martijn J."/>
            <person name="Lind A.E."/>
            <person name="van Eijk R."/>
            <person name="Schleper C."/>
            <person name="Guy L."/>
            <person name="Ettema T.J."/>
        </authorList>
    </citation>
    <scope>NUCLEOTIDE SEQUENCE</scope>
</reference>
<dbReference type="AlphaFoldDB" id="A0A0F9EDN8"/>
<organism evidence="1">
    <name type="scientific">marine sediment metagenome</name>
    <dbReference type="NCBI Taxonomy" id="412755"/>
    <lineage>
        <taxon>unclassified sequences</taxon>
        <taxon>metagenomes</taxon>
        <taxon>ecological metagenomes</taxon>
    </lineage>
</organism>
<comment type="caution">
    <text evidence="1">The sequence shown here is derived from an EMBL/GenBank/DDBJ whole genome shotgun (WGS) entry which is preliminary data.</text>
</comment>
<evidence type="ECO:0000313" key="1">
    <source>
        <dbReference type="EMBL" id="KKL64326.1"/>
    </source>
</evidence>
<gene>
    <name evidence="1" type="ORF">LCGC14_2166200</name>
</gene>
<name>A0A0F9EDN8_9ZZZZ</name>